<organism evidence="1 2">
    <name type="scientific">Microcystis aeruginosa NIES-44</name>
    <dbReference type="NCBI Taxonomy" id="449439"/>
    <lineage>
        <taxon>Bacteria</taxon>
        <taxon>Bacillati</taxon>
        <taxon>Cyanobacteriota</taxon>
        <taxon>Cyanophyceae</taxon>
        <taxon>Oscillatoriophycideae</taxon>
        <taxon>Chroococcales</taxon>
        <taxon>Microcystaceae</taxon>
        <taxon>Microcystis</taxon>
    </lineage>
</organism>
<evidence type="ECO:0000313" key="2">
    <source>
        <dbReference type="Proteomes" id="UP000030321"/>
    </source>
</evidence>
<accession>A0A0A1VZ74</accession>
<protein>
    <submittedName>
        <fullName evidence="1">Uncharacterized protein</fullName>
    </submittedName>
</protein>
<dbReference type="AlphaFoldDB" id="A0A0A1VZ74"/>
<dbReference type="EMBL" id="BBPA01000065">
    <property type="protein sequence ID" value="GAL94859.1"/>
    <property type="molecule type" value="Genomic_DNA"/>
</dbReference>
<proteinExistence type="predicted"/>
<reference evidence="2" key="1">
    <citation type="journal article" date="2015" name="Genome">
        <title>Whole Genome Sequence of the Non-Microcystin-Producing Microcystis aeruginosa Strain NIES-44.</title>
        <authorList>
            <person name="Okano K."/>
            <person name="Miyata N."/>
            <person name="Ozaki Y."/>
        </authorList>
    </citation>
    <scope>NUCLEOTIDE SEQUENCE [LARGE SCALE GENOMIC DNA]</scope>
    <source>
        <strain evidence="2">NIES-44</strain>
    </source>
</reference>
<gene>
    <name evidence="1" type="ORF">N44_03714</name>
</gene>
<sequence>MKHIKPLTRSTGACINRYLGFAAKSFSWGWGVGCGVWGFMAGTF</sequence>
<comment type="caution">
    <text evidence="1">The sequence shown here is derived from an EMBL/GenBank/DDBJ whole genome shotgun (WGS) entry which is preliminary data.</text>
</comment>
<evidence type="ECO:0000313" key="1">
    <source>
        <dbReference type="EMBL" id="GAL94859.1"/>
    </source>
</evidence>
<dbReference type="Proteomes" id="UP000030321">
    <property type="component" value="Unassembled WGS sequence"/>
</dbReference>
<name>A0A0A1VZ74_MICAE</name>